<dbReference type="PANTHER" id="PTHR11188">
    <property type="entry name" value="ARRESTIN DOMAIN CONTAINING PROTEIN"/>
    <property type="match status" value="1"/>
</dbReference>
<dbReference type="GO" id="GO:0015031">
    <property type="term" value="P:protein transport"/>
    <property type="evidence" value="ECO:0007669"/>
    <property type="project" value="TreeGrafter"/>
</dbReference>
<dbReference type="OrthoDB" id="7785529at2759"/>
<protein>
    <recommendedName>
        <fullName evidence="2">Arrestin-like N-terminal domain-containing protein</fullName>
    </recommendedName>
</protein>
<evidence type="ECO:0000313" key="5">
    <source>
        <dbReference type="Proteomes" id="UP000014760"/>
    </source>
</evidence>
<comment type="similarity">
    <text evidence="1">Belongs to the arrestin family.</text>
</comment>
<dbReference type="HOGENOM" id="CLU_829612_0_0_1"/>
<dbReference type="InterPro" id="IPR014756">
    <property type="entry name" value="Ig_E-set"/>
</dbReference>
<dbReference type="InterPro" id="IPR011021">
    <property type="entry name" value="Arrestin-like_N"/>
</dbReference>
<name>R7TV97_CAPTE</name>
<dbReference type="EMBL" id="KB308479">
    <property type="protein sequence ID" value="ELT97793.1"/>
    <property type="molecule type" value="Genomic_DNA"/>
</dbReference>
<dbReference type="Pfam" id="PF00339">
    <property type="entry name" value="Arrestin_N"/>
    <property type="match status" value="1"/>
</dbReference>
<evidence type="ECO:0000313" key="3">
    <source>
        <dbReference type="EMBL" id="ELT97793.1"/>
    </source>
</evidence>
<dbReference type="EMBL" id="AMQN01002151">
    <property type="status" value="NOT_ANNOTATED_CDS"/>
    <property type="molecule type" value="Genomic_DNA"/>
</dbReference>
<evidence type="ECO:0000259" key="2">
    <source>
        <dbReference type="Pfam" id="PF00339"/>
    </source>
</evidence>
<dbReference type="OMA" id="NSTHHRD"/>
<dbReference type="InterPro" id="IPR014752">
    <property type="entry name" value="Arrestin-like_C"/>
</dbReference>
<dbReference type="Gene3D" id="2.60.40.640">
    <property type="match status" value="1"/>
</dbReference>
<proteinExistence type="inferred from homology"/>
<dbReference type="GO" id="GO:0005737">
    <property type="term" value="C:cytoplasm"/>
    <property type="evidence" value="ECO:0007669"/>
    <property type="project" value="TreeGrafter"/>
</dbReference>
<dbReference type="SUPFAM" id="SSF81296">
    <property type="entry name" value="E set domains"/>
    <property type="match status" value="1"/>
</dbReference>
<dbReference type="STRING" id="283909.R7TV97"/>
<accession>R7TV97</accession>
<dbReference type="AlphaFoldDB" id="R7TV97"/>
<reference evidence="5" key="1">
    <citation type="submission" date="2012-12" db="EMBL/GenBank/DDBJ databases">
        <authorList>
            <person name="Hellsten U."/>
            <person name="Grimwood J."/>
            <person name="Chapman J.A."/>
            <person name="Shapiro H."/>
            <person name="Aerts A."/>
            <person name="Otillar R.P."/>
            <person name="Terry A.Y."/>
            <person name="Boore J.L."/>
            <person name="Simakov O."/>
            <person name="Marletaz F."/>
            <person name="Cho S.-J."/>
            <person name="Edsinger-Gonzales E."/>
            <person name="Havlak P."/>
            <person name="Kuo D.-H."/>
            <person name="Larsson T."/>
            <person name="Lv J."/>
            <person name="Arendt D."/>
            <person name="Savage R."/>
            <person name="Osoegawa K."/>
            <person name="de Jong P."/>
            <person name="Lindberg D.R."/>
            <person name="Seaver E.C."/>
            <person name="Weisblat D.A."/>
            <person name="Putnam N.H."/>
            <person name="Grigoriev I.V."/>
            <person name="Rokhsar D.S."/>
        </authorList>
    </citation>
    <scope>NUCLEOTIDE SEQUENCE</scope>
    <source>
        <strain evidence="5">I ESC-2004</strain>
    </source>
</reference>
<organism evidence="3">
    <name type="scientific">Capitella teleta</name>
    <name type="common">Polychaete worm</name>
    <dbReference type="NCBI Taxonomy" id="283909"/>
    <lineage>
        <taxon>Eukaryota</taxon>
        <taxon>Metazoa</taxon>
        <taxon>Spiralia</taxon>
        <taxon>Lophotrochozoa</taxon>
        <taxon>Annelida</taxon>
        <taxon>Polychaeta</taxon>
        <taxon>Sedentaria</taxon>
        <taxon>Scolecida</taxon>
        <taxon>Capitellidae</taxon>
        <taxon>Capitella</taxon>
    </lineage>
</organism>
<dbReference type="PANTHER" id="PTHR11188:SF17">
    <property type="entry name" value="FI21816P1"/>
    <property type="match status" value="1"/>
</dbReference>
<evidence type="ECO:0000313" key="4">
    <source>
        <dbReference type="EnsemblMetazoa" id="CapteP210195"/>
    </source>
</evidence>
<keyword evidence="5" id="KW-1185">Reference proteome</keyword>
<gene>
    <name evidence="3" type="ORF">CAPTEDRAFT_210195</name>
</gene>
<sequence>MASIQSAEIFVKTGKDDYYGGQTVFGCVYLRVLAPCAASGVRLKVSGVESYSCSSSNDDTVRTNCNRKEYLLSSYVTIHLFKGGSVGLGQYAFPFQIPLPLDIPGTFEAVSSVGTQYKASVQYFIEASLCEDSAIKVQHYFLVHQRISSPGDGLKTEHTAHIPTPYFRLKRMSFTVHITTDEQVYQSDKHVKIDLNFDFKGIVKPKLKRIEVKLLRCFKITSKRRSVLSQDAIVSSNVLDGIEFPENGEWRTLWSSAIVGTVDHSLLSGFQDLYVPLKEVERMPTINGEFLQRNNDHIPDWMTECSIIHSDSLYGVPLRITESNEFSRLPSFMTL</sequence>
<evidence type="ECO:0000256" key="1">
    <source>
        <dbReference type="ARBA" id="ARBA00005298"/>
    </source>
</evidence>
<dbReference type="Proteomes" id="UP000014760">
    <property type="component" value="Unassembled WGS sequence"/>
</dbReference>
<dbReference type="InterPro" id="IPR050357">
    <property type="entry name" value="Arrestin_domain-protein"/>
</dbReference>
<reference evidence="3 5" key="2">
    <citation type="journal article" date="2013" name="Nature">
        <title>Insights into bilaterian evolution from three spiralian genomes.</title>
        <authorList>
            <person name="Simakov O."/>
            <person name="Marletaz F."/>
            <person name="Cho S.J."/>
            <person name="Edsinger-Gonzales E."/>
            <person name="Havlak P."/>
            <person name="Hellsten U."/>
            <person name="Kuo D.H."/>
            <person name="Larsson T."/>
            <person name="Lv J."/>
            <person name="Arendt D."/>
            <person name="Savage R."/>
            <person name="Osoegawa K."/>
            <person name="de Jong P."/>
            <person name="Grimwood J."/>
            <person name="Chapman J.A."/>
            <person name="Shapiro H."/>
            <person name="Aerts A."/>
            <person name="Otillar R.P."/>
            <person name="Terry A.Y."/>
            <person name="Boore J.L."/>
            <person name="Grigoriev I.V."/>
            <person name="Lindberg D.R."/>
            <person name="Seaver E.C."/>
            <person name="Weisblat D.A."/>
            <person name="Putnam N.H."/>
            <person name="Rokhsar D.S."/>
        </authorList>
    </citation>
    <scope>NUCLEOTIDE SEQUENCE</scope>
    <source>
        <strain evidence="3 5">I ESC-2004</strain>
    </source>
</reference>
<feature type="domain" description="Arrestin-like N-terminal" evidence="2">
    <location>
        <begin position="15"/>
        <end position="135"/>
    </location>
</feature>
<dbReference type="EnsemblMetazoa" id="CapteT210195">
    <property type="protein sequence ID" value="CapteP210195"/>
    <property type="gene ID" value="CapteG210195"/>
</dbReference>
<reference evidence="4" key="3">
    <citation type="submission" date="2015-06" db="UniProtKB">
        <authorList>
            <consortium name="EnsemblMetazoa"/>
        </authorList>
    </citation>
    <scope>IDENTIFICATION</scope>
</reference>